<dbReference type="InterPro" id="IPR036465">
    <property type="entry name" value="vWFA_dom_sf"/>
</dbReference>
<evidence type="ECO:0008006" key="4">
    <source>
        <dbReference type="Google" id="ProtNLM"/>
    </source>
</evidence>
<dbReference type="STRING" id="1798664.A3C93_00120"/>
<dbReference type="Gene3D" id="3.40.50.410">
    <property type="entry name" value="von Willebrand factor, type A domain"/>
    <property type="match status" value="1"/>
</dbReference>
<feature type="transmembrane region" description="Helical" evidence="1">
    <location>
        <begin position="20"/>
        <end position="39"/>
    </location>
</feature>
<reference evidence="2 3" key="1">
    <citation type="journal article" date="2016" name="Nat. Commun.">
        <title>Thousands of microbial genomes shed light on interconnected biogeochemical processes in an aquifer system.</title>
        <authorList>
            <person name="Anantharaman K."/>
            <person name="Brown C.T."/>
            <person name="Hug L.A."/>
            <person name="Sharon I."/>
            <person name="Castelle C.J."/>
            <person name="Probst A.J."/>
            <person name="Thomas B.C."/>
            <person name="Singh A."/>
            <person name="Wilkins M.J."/>
            <person name="Karaoz U."/>
            <person name="Brodie E.L."/>
            <person name="Williams K.H."/>
            <person name="Hubbard S.S."/>
            <person name="Banfield J.F."/>
        </authorList>
    </citation>
    <scope>NUCLEOTIDE SEQUENCE [LARGE SCALE GENOMIC DNA]</scope>
</reference>
<name>A0A1G2DI82_9BACT</name>
<evidence type="ECO:0000256" key="1">
    <source>
        <dbReference type="SAM" id="Phobius"/>
    </source>
</evidence>
<dbReference type="SUPFAM" id="SSF53300">
    <property type="entry name" value="vWA-like"/>
    <property type="match status" value="1"/>
</dbReference>
<proteinExistence type="predicted"/>
<accession>A0A1G2DI82</accession>
<organism evidence="2 3">
    <name type="scientific">Candidatus Lloydbacteria bacterium RIFCSPHIGHO2_02_FULL_54_17</name>
    <dbReference type="NCBI Taxonomy" id="1798664"/>
    <lineage>
        <taxon>Bacteria</taxon>
        <taxon>Candidatus Lloydiibacteriota</taxon>
    </lineage>
</organism>
<dbReference type="EMBL" id="MHLO01000005">
    <property type="protein sequence ID" value="OGZ13309.1"/>
    <property type="molecule type" value="Genomic_DNA"/>
</dbReference>
<gene>
    <name evidence="2" type="ORF">A3C93_00120</name>
</gene>
<sequence>MGFWGLSGIEFLAPERLWAIPGAILFFVAVGIFSLRRLAELKRSLFAKEFVRNENVLPLRMKVVAIVATALAAVALAVAWAMPVAVYEVSTPRFGGIRLTYIADVSISMDALDVKDGEKTTSRIAAGKRFLFALERALASDPEIRGSYPRTVIPFAGATTTYGGWTTSSVYIHELITVLSTEGMIGKQGSDLAFVLETYRGLIEEYPKESAVTDIAIVLSDGGNDPGGFVIDVGALRASLALLRGNAEIVAVGFGEDASSTIPNRRIVEEAVVVGDMMESVMVPNPRLVERTEGVLRKQNGEPWLSAFDEEMMADLAGTPERCFRLAPGVSSGSVAYRCGRVESIEGMVGEIKKLLLKKRVPLPPLVSLQRSSIMLWFGAVGLFFLLTGLLCERTYGLWRRRMAERPMREVLFRRVVD</sequence>
<evidence type="ECO:0000313" key="3">
    <source>
        <dbReference type="Proteomes" id="UP000178636"/>
    </source>
</evidence>
<keyword evidence="1" id="KW-1133">Transmembrane helix</keyword>
<dbReference type="Proteomes" id="UP000178636">
    <property type="component" value="Unassembled WGS sequence"/>
</dbReference>
<feature type="transmembrane region" description="Helical" evidence="1">
    <location>
        <begin position="59"/>
        <end position="82"/>
    </location>
</feature>
<comment type="caution">
    <text evidence="2">The sequence shown here is derived from an EMBL/GenBank/DDBJ whole genome shotgun (WGS) entry which is preliminary data.</text>
</comment>
<dbReference type="AlphaFoldDB" id="A0A1G2DI82"/>
<protein>
    <recommendedName>
        <fullName evidence="4">VWFA domain-containing protein</fullName>
    </recommendedName>
</protein>
<keyword evidence="1" id="KW-0812">Transmembrane</keyword>
<keyword evidence="1" id="KW-0472">Membrane</keyword>
<evidence type="ECO:0000313" key="2">
    <source>
        <dbReference type="EMBL" id="OGZ13309.1"/>
    </source>
</evidence>
<feature type="transmembrane region" description="Helical" evidence="1">
    <location>
        <begin position="374"/>
        <end position="392"/>
    </location>
</feature>